<organism evidence="2 3">
    <name type="scientific">Moraxella lacunata</name>
    <dbReference type="NCBI Taxonomy" id="477"/>
    <lineage>
        <taxon>Bacteria</taxon>
        <taxon>Pseudomonadati</taxon>
        <taxon>Pseudomonadota</taxon>
        <taxon>Gammaproteobacteria</taxon>
        <taxon>Moraxellales</taxon>
        <taxon>Moraxellaceae</taxon>
        <taxon>Moraxella</taxon>
    </lineage>
</organism>
<dbReference type="EMBL" id="UGQC01000001">
    <property type="protein sequence ID" value="STY99066.1"/>
    <property type="molecule type" value="Genomic_DNA"/>
</dbReference>
<sequence length="54" mass="6120">MAFFTTWIVPVICLGLAYYFYHNPVDDKNPLIYALLLVICLGLKLANFAQIIAD</sequence>
<feature type="transmembrane region" description="Helical" evidence="1">
    <location>
        <begin position="6"/>
        <end position="21"/>
    </location>
</feature>
<reference evidence="2 3" key="1">
    <citation type="submission" date="2018-06" db="EMBL/GenBank/DDBJ databases">
        <authorList>
            <consortium name="Pathogen Informatics"/>
            <person name="Doyle S."/>
        </authorList>
    </citation>
    <scope>NUCLEOTIDE SEQUENCE [LARGE SCALE GENOMIC DNA]</scope>
    <source>
        <strain evidence="2 3">NCTC7911</strain>
    </source>
</reference>
<dbReference type="AlphaFoldDB" id="A0A378QDS5"/>
<protein>
    <submittedName>
        <fullName evidence="2">Uncharacterized protein</fullName>
    </submittedName>
</protein>
<gene>
    <name evidence="2" type="ORF">NCTC7911_00434</name>
</gene>
<dbReference type="RefSeq" id="WP_156471033.1">
    <property type="nucleotide sequence ID" value="NZ_MXAN01000049.1"/>
</dbReference>
<keyword evidence="1" id="KW-1133">Transmembrane helix</keyword>
<keyword evidence="3" id="KW-1185">Reference proteome</keyword>
<dbReference type="GeneID" id="302271636"/>
<evidence type="ECO:0000313" key="2">
    <source>
        <dbReference type="EMBL" id="STY99066.1"/>
    </source>
</evidence>
<evidence type="ECO:0000256" key="1">
    <source>
        <dbReference type="SAM" id="Phobius"/>
    </source>
</evidence>
<evidence type="ECO:0000313" key="3">
    <source>
        <dbReference type="Proteomes" id="UP000254107"/>
    </source>
</evidence>
<proteinExistence type="predicted"/>
<name>A0A378QDS5_MORLA</name>
<keyword evidence="1" id="KW-0812">Transmembrane</keyword>
<dbReference type="Proteomes" id="UP000254107">
    <property type="component" value="Unassembled WGS sequence"/>
</dbReference>
<accession>A0A378QDS5</accession>
<feature type="transmembrane region" description="Helical" evidence="1">
    <location>
        <begin position="33"/>
        <end position="53"/>
    </location>
</feature>
<keyword evidence="1" id="KW-0472">Membrane</keyword>